<dbReference type="EMBL" id="BIXY01000003">
    <property type="protein sequence ID" value="GCF06844.1"/>
    <property type="molecule type" value="Genomic_DNA"/>
</dbReference>
<dbReference type="AlphaFoldDB" id="A0A5A5T7E1"/>
<keyword evidence="1" id="KW-0812">Transmembrane</keyword>
<sequence>MYSLAVNMSAAQIAQVRLTMVIVFVIISIICEGCCIYFVPKLAFLNKLQRRPRHWYQQPLYWYLPGLLFLILSNIFDILIITNKLYKEYAIFSLLFTFLIISFGLFYASMLLLNRRIHTIKL</sequence>
<proteinExistence type="predicted"/>
<keyword evidence="3" id="KW-1185">Reference proteome</keyword>
<feature type="transmembrane region" description="Helical" evidence="1">
    <location>
        <begin position="89"/>
        <end position="113"/>
    </location>
</feature>
<comment type="caution">
    <text evidence="2">The sequence shown here is derived from an EMBL/GenBank/DDBJ whole genome shotgun (WGS) entry which is preliminary data.</text>
</comment>
<protein>
    <submittedName>
        <fullName evidence="2">Uncharacterized protein</fullName>
    </submittedName>
</protein>
<organism evidence="2 3">
    <name type="scientific">Dictyobacter arantiisoli</name>
    <dbReference type="NCBI Taxonomy" id="2014874"/>
    <lineage>
        <taxon>Bacteria</taxon>
        <taxon>Bacillati</taxon>
        <taxon>Chloroflexota</taxon>
        <taxon>Ktedonobacteria</taxon>
        <taxon>Ktedonobacterales</taxon>
        <taxon>Dictyobacteraceae</taxon>
        <taxon>Dictyobacter</taxon>
    </lineage>
</organism>
<evidence type="ECO:0000313" key="2">
    <source>
        <dbReference type="EMBL" id="GCF06844.1"/>
    </source>
</evidence>
<name>A0A5A5T7E1_9CHLR</name>
<evidence type="ECO:0000313" key="3">
    <source>
        <dbReference type="Proteomes" id="UP000322530"/>
    </source>
</evidence>
<reference evidence="2 3" key="1">
    <citation type="submission" date="2019-01" db="EMBL/GenBank/DDBJ databases">
        <title>Draft genome sequence of Dictyobacter sp. Uno17.</title>
        <authorList>
            <person name="Wang C.M."/>
            <person name="Zheng Y."/>
            <person name="Sakai Y."/>
            <person name="Abe K."/>
            <person name="Yokota A."/>
            <person name="Yabe S."/>
        </authorList>
    </citation>
    <scope>NUCLEOTIDE SEQUENCE [LARGE SCALE GENOMIC DNA]</scope>
    <source>
        <strain evidence="2 3">Uno17</strain>
    </source>
</reference>
<feature type="transmembrane region" description="Helical" evidence="1">
    <location>
        <begin position="20"/>
        <end position="39"/>
    </location>
</feature>
<gene>
    <name evidence="2" type="ORF">KDI_04080</name>
</gene>
<accession>A0A5A5T7E1</accession>
<dbReference type="Proteomes" id="UP000322530">
    <property type="component" value="Unassembled WGS sequence"/>
</dbReference>
<keyword evidence="1" id="KW-0472">Membrane</keyword>
<evidence type="ECO:0000256" key="1">
    <source>
        <dbReference type="SAM" id="Phobius"/>
    </source>
</evidence>
<feature type="transmembrane region" description="Helical" evidence="1">
    <location>
        <begin position="60"/>
        <end position="83"/>
    </location>
</feature>
<dbReference type="RefSeq" id="WP_149399838.1">
    <property type="nucleotide sequence ID" value="NZ_BIXY01000003.1"/>
</dbReference>
<keyword evidence="1" id="KW-1133">Transmembrane helix</keyword>